<evidence type="ECO:0000313" key="2">
    <source>
        <dbReference type="Proteomes" id="UP000011668"/>
    </source>
</evidence>
<keyword evidence="2" id="KW-1185">Reference proteome</keyword>
<comment type="caution">
    <text evidence="1">The sequence shown here is derived from an EMBL/GenBank/DDBJ whole genome shotgun (WGS) entry which is preliminary data.</text>
</comment>
<dbReference type="Proteomes" id="UP000011668">
    <property type="component" value="Unassembled WGS sequence"/>
</dbReference>
<evidence type="ECO:0000313" key="1">
    <source>
        <dbReference type="EMBL" id="ELU42345.1"/>
    </source>
</evidence>
<gene>
    <name evidence="1" type="ORF">AG1IA_03611</name>
</gene>
<accession>L8WWK2</accession>
<reference evidence="1 2" key="1">
    <citation type="journal article" date="2013" name="Nat. Commun.">
        <title>The evolution and pathogenic mechanisms of the rice sheath blight pathogen.</title>
        <authorList>
            <person name="Zheng A."/>
            <person name="Lin R."/>
            <person name="Xu L."/>
            <person name="Qin P."/>
            <person name="Tang C."/>
            <person name="Ai P."/>
            <person name="Zhang D."/>
            <person name="Liu Y."/>
            <person name="Sun Z."/>
            <person name="Feng H."/>
            <person name="Wang Y."/>
            <person name="Chen Y."/>
            <person name="Liang X."/>
            <person name="Fu R."/>
            <person name="Li Q."/>
            <person name="Zhang J."/>
            <person name="Yu X."/>
            <person name="Xie Z."/>
            <person name="Ding L."/>
            <person name="Guan P."/>
            <person name="Tang J."/>
            <person name="Liang Y."/>
            <person name="Wang S."/>
            <person name="Deng Q."/>
            <person name="Li S."/>
            <person name="Zhu J."/>
            <person name="Wang L."/>
            <person name="Liu H."/>
            <person name="Li P."/>
        </authorList>
    </citation>
    <scope>NUCLEOTIDE SEQUENCE [LARGE SCALE GENOMIC DNA]</scope>
    <source>
        <strain evidence="2">AG-1 IA</strain>
    </source>
</reference>
<proteinExistence type="predicted"/>
<protein>
    <submittedName>
        <fullName evidence="1">Uncharacterized protein</fullName>
    </submittedName>
</protein>
<dbReference type="AlphaFoldDB" id="L8WWK2"/>
<sequence length="51" mass="5822">MAKSNDRNLNSCAEVWFRTVVVMSAIPLRGMSHMRSRQDDDVPQSQINTID</sequence>
<dbReference type="HOGENOM" id="CLU_3108083_0_0_1"/>
<organism evidence="1 2">
    <name type="scientific">Thanatephorus cucumeris (strain AG1-IA)</name>
    <name type="common">Rice sheath blight fungus</name>
    <name type="synonym">Rhizoctonia solani</name>
    <dbReference type="NCBI Taxonomy" id="983506"/>
    <lineage>
        <taxon>Eukaryota</taxon>
        <taxon>Fungi</taxon>
        <taxon>Dikarya</taxon>
        <taxon>Basidiomycota</taxon>
        <taxon>Agaricomycotina</taxon>
        <taxon>Agaricomycetes</taxon>
        <taxon>Cantharellales</taxon>
        <taxon>Ceratobasidiaceae</taxon>
        <taxon>Rhizoctonia</taxon>
        <taxon>Rhizoctonia solani AG-1</taxon>
    </lineage>
</organism>
<name>L8WWK2_THACA</name>
<dbReference type="EMBL" id="AFRT01000854">
    <property type="protein sequence ID" value="ELU42345.1"/>
    <property type="molecule type" value="Genomic_DNA"/>
</dbReference>